<dbReference type="Proteomes" id="UP000542125">
    <property type="component" value="Unassembled WGS sequence"/>
</dbReference>
<feature type="compositionally biased region" description="Polar residues" evidence="1">
    <location>
        <begin position="285"/>
        <end position="300"/>
    </location>
</feature>
<gene>
    <name evidence="3" type="ORF">FHW18_000429</name>
</gene>
<evidence type="ECO:0000256" key="1">
    <source>
        <dbReference type="SAM" id="MobiDB-lite"/>
    </source>
</evidence>
<dbReference type="AlphaFoldDB" id="A0A7Y9IRD3"/>
<dbReference type="GO" id="GO:0009298">
    <property type="term" value="P:GDP-mannose biosynthetic process"/>
    <property type="evidence" value="ECO:0007669"/>
    <property type="project" value="TreeGrafter"/>
</dbReference>
<sequence>MTQAPSPDFHSVVLCGDSGSRLWPLSREQLPQPFTTGEDGSSLLQQTLMTLRAIGALNRATLVCGEAYRFVASDQLEEMGIFNAHLLLEPCGRGTAAAVACAALMAVRKGTDPVMLLCPAELGIDADPALIAGLATAHRAATAGRMVAFGMTRSQPTPRRPSFRVPRETDETTPPSAFLPMLRYIDAAGIERAPNDDEIDLWHSGVLIAKASVWIAELSRHAPEVLDCARRAVEHGSDAELVFKLELMNFSQSPTGTIESMMLPRSRIAAIVPLDVAWQIDGGTPPTQGADQDDPANTHSGDTRGTVVYATRDAITSADASDLILPSGAHRMNDGGSIPSADPHSPLQRAKPALAGPVDAFSNA</sequence>
<reference evidence="3 4" key="1">
    <citation type="submission" date="2020-07" db="EMBL/GenBank/DDBJ databases">
        <title>Genomic Encyclopedia of Type Strains, Phase IV (KMG-V): Genome sequencing to study the core and pangenomes of soil and plant-associated prokaryotes.</title>
        <authorList>
            <person name="Whitman W."/>
        </authorList>
    </citation>
    <scope>NUCLEOTIDE SEQUENCE [LARGE SCALE GENOMIC DNA]</scope>
    <source>
        <strain evidence="3 4">SAS40</strain>
    </source>
</reference>
<dbReference type="Gene3D" id="3.90.550.10">
    <property type="entry name" value="Spore Coat Polysaccharide Biosynthesis Protein SpsA, Chain A"/>
    <property type="match status" value="1"/>
</dbReference>
<dbReference type="PANTHER" id="PTHR46390:SF1">
    <property type="entry name" value="MANNOSE-1-PHOSPHATE GUANYLYLTRANSFERASE"/>
    <property type="match status" value="1"/>
</dbReference>
<proteinExistence type="predicted"/>
<dbReference type="RefSeq" id="WP_179582940.1">
    <property type="nucleotide sequence ID" value="NZ_JACBYR010000001.1"/>
</dbReference>
<comment type="caution">
    <text evidence="3">The sequence shown here is derived from an EMBL/GenBank/DDBJ whole genome shotgun (WGS) entry which is preliminary data.</text>
</comment>
<dbReference type="InterPro" id="IPR029044">
    <property type="entry name" value="Nucleotide-diphossugar_trans"/>
</dbReference>
<feature type="domain" description="Nucleotidyl transferase" evidence="2">
    <location>
        <begin position="11"/>
        <end position="156"/>
    </location>
</feature>
<dbReference type="EMBL" id="JACBYR010000001">
    <property type="protein sequence ID" value="NYE81158.1"/>
    <property type="molecule type" value="Genomic_DNA"/>
</dbReference>
<feature type="region of interest" description="Disordered" evidence="1">
    <location>
        <begin position="153"/>
        <end position="173"/>
    </location>
</feature>
<feature type="region of interest" description="Disordered" evidence="1">
    <location>
        <begin position="280"/>
        <end position="305"/>
    </location>
</feature>
<dbReference type="InterPro" id="IPR051161">
    <property type="entry name" value="Mannose-6P_isomerase_type2"/>
</dbReference>
<dbReference type="InterPro" id="IPR005835">
    <property type="entry name" value="NTP_transferase_dom"/>
</dbReference>
<dbReference type="GO" id="GO:0004475">
    <property type="term" value="F:mannose-1-phosphate guanylyltransferase (GTP) activity"/>
    <property type="evidence" value="ECO:0007669"/>
    <property type="project" value="TreeGrafter"/>
</dbReference>
<dbReference type="Pfam" id="PF00483">
    <property type="entry name" value="NTP_transferase"/>
    <property type="match status" value="1"/>
</dbReference>
<protein>
    <submittedName>
        <fullName evidence="3">Mannose-1-phosphate guanylyltransferase</fullName>
    </submittedName>
</protein>
<feature type="region of interest" description="Disordered" evidence="1">
    <location>
        <begin position="326"/>
        <end position="364"/>
    </location>
</feature>
<evidence type="ECO:0000259" key="2">
    <source>
        <dbReference type="Pfam" id="PF00483"/>
    </source>
</evidence>
<accession>A0A7Y9IRD3</accession>
<name>A0A7Y9IRD3_9BURK</name>
<dbReference type="SUPFAM" id="SSF53448">
    <property type="entry name" value="Nucleotide-diphospho-sugar transferases"/>
    <property type="match status" value="1"/>
</dbReference>
<keyword evidence="3" id="KW-0808">Transferase</keyword>
<keyword evidence="3" id="KW-0548">Nucleotidyltransferase</keyword>
<keyword evidence="4" id="KW-1185">Reference proteome</keyword>
<evidence type="ECO:0000313" key="4">
    <source>
        <dbReference type="Proteomes" id="UP000542125"/>
    </source>
</evidence>
<dbReference type="PANTHER" id="PTHR46390">
    <property type="entry name" value="MANNOSE-1-PHOSPHATE GUANYLYLTRANSFERASE"/>
    <property type="match status" value="1"/>
</dbReference>
<organism evidence="3 4">
    <name type="scientific">Pigmentiphaga litoralis</name>
    <dbReference type="NCBI Taxonomy" id="516702"/>
    <lineage>
        <taxon>Bacteria</taxon>
        <taxon>Pseudomonadati</taxon>
        <taxon>Pseudomonadota</taxon>
        <taxon>Betaproteobacteria</taxon>
        <taxon>Burkholderiales</taxon>
        <taxon>Alcaligenaceae</taxon>
        <taxon>Pigmentiphaga</taxon>
    </lineage>
</organism>
<evidence type="ECO:0000313" key="3">
    <source>
        <dbReference type="EMBL" id="NYE81158.1"/>
    </source>
</evidence>